<keyword evidence="4" id="KW-0472">Membrane</keyword>
<keyword evidence="6" id="KW-1185">Reference proteome</keyword>
<dbReference type="InterPro" id="IPR036719">
    <property type="entry name" value="Neuro-gated_channel_TM_sf"/>
</dbReference>
<dbReference type="Gene3D" id="2.70.170.10">
    <property type="entry name" value="Neurotransmitter-gated ion-channel ligand-binding domain"/>
    <property type="match status" value="1"/>
</dbReference>
<evidence type="ECO:0000256" key="4">
    <source>
        <dbReference type="ARBA" id="ARBA00023136"/>
    </source>
</evidence>
<dbReference type="GO" id="GO:0004888">
    <property type="term" value="F:transmembrane signaling receptor activity"/>
    <property type="evidence" value="ECO:0007669"/>
    <property type="project" value="InterPro"/>
</dbReference>
<dbReference type="OrthoDB" id="5975154at2759"/>
<dbReference type="InterPro" id="IPR038050">
    <property type="entry name" value="Neuro_actylchol_rec"/>
</dbReference>
<evidence type="ECO:0000256" key="3">
    <source>
        <dbReference type="ARBA" id="ARBA00022989"/>
    </source>
</evidence>
<name>A0A8J1TM00_OWEFU</name>
<dbReference type="GO" id="GO:0016020">
    <property type="term" value="C:membrane"/>
    <property type="evidence" value="ECO:0007669"/>
    <property type="project" value="UniProtKB-SubCell"/>
</dbReference>
<dbReference type="EMBL" id="CAIIXF020000012">
    <property type="protein sequence ID" value="CAH1801806.1"/>
    <property type="molecule type" value="Genomic_DNA"/>
</dbReference>
<keyword evidence="3" id="KW-1133">Transmembrane helix</keyword>
<dbReference type="SUPFAM" id="SSF63712">
    <property type="entry name" value="Nicotinic receptor ligand binding domain-like"/>
    <property type="match status" value="1"/>
</dbReference>
<accession>A0A8J1TM00</accession>
<gene>
    <name evidence="5" type="ORF">OFUS_LOCUS25553</name>
</gene>
<dbReference type="InterPro" id="IPR006202">
    <property type="entry name" value="Neur_chan_lig-bd"/>
</dbReference>
<keyword evidence="2" id="KW-0812">Transmembrane</keyword>
<organism evidence="5 6">
    <name type="scientific">Owenia fusiformis</name>
    <name type="common">Polychaete worm</name>
    <dbReference type="NCBI Taxonomy" id="6347"/>
    <lineage>
        <taxon>Eukaryota</taxon>
        <taxon>Metazoa</taxon>
        <taxon>Spiralia</taxon>
        <taxon>Lophotrochozoa</taxon>
        <taxon>Annelida</taxon>
        <taxon>Polychaeta</taxon>
        <taxon>Sedentaria</taxon>
        <taxon>Canalipalpata</taxon>
        <taxon>Sabellida</taxon>
        <taxon>Oweniida</taxon>
        <taxon>Oweniidae</taxon>
        <taxon>Owenia</taxon>
    </lineage>
</organism>
<dbReference type="Pfam" id="PF02931">
    <property type="entry name" value="Neur_chan_LBD"/>
    <property type="match status" value="1"/>
</dbReference>
<sequence>MAELINLPPLKTETIQNDAHRDNEVMRAILERISKNLEDNTKAIKALAKSGSASLGRDGSAISKKPNKDIDEIEREDKVPVEIRVCFLKIVDVNTLKQVFVADIFIQAKWTEPELNNKTDSELEDLDVEECCWTPKILVRNIDGEPDEITTWYRCRRDPEGGHPVVYQRQRIKGTFIETLELKDFPVDVQELTLQVSTERSEVEVELMEDKKELSSINVDTFMDQQEWNVYEHVESELVPTTTEFSNSKFKHPKLNLMCHVSRKPGYFFWNIFLIMFMITSLTFVVYAIDIEVPQGRLNVNLTLLLTAVAFKFVCAQNLPTISYLTFLDIYILTCMVFLVIQGTMVAVITVFSNNGDTETTAIVDMYTMFILLGCHVLFNLTFGLFMIISRYRRNREMESKDKLYLECKNHKDIEAEKSRLKAGKRTNSVQPINDIQPINDEKYLLATDAV</sequence>
<evidence type="ECO:0000256" key="1">
    <source>
        <dbReference type="ARBA" id="ARBA00004141"/>
    </source>
</evidence>
<evidence type="ECO:0000313" key="6">
    <source>
        <dbReference type="Proteomes" id="UP000749559"/>
    </source>
</evidence>
<proteinExistence type="predicted"/>
<evidence type="ECO:0000256" key="2">
    <source>
        <dbReference type="ARBA" id="ARBA00022692"/>
    </source>
</evidence>
<comment type="subcellular location">
    <subcellularLocation>
        <location evidence="1">Membrane</location>
        <topology evidence="1">Multi-pass membrane protein</topology>
    </subcellularLocation>
</comment>
<dbReference type="InterPro" id="IPR036734">
    <property type="entry name" value="Neur_chan_lig-bd_sf"/>
</dbReference>
<dbReference type="AlphaFoldDB" id="A0A8J1TM00"/>
<dbReference type="InterPro" id="IPR006201">
    <property type="entry name" value="Neur_channel"/>
</dbReference>
<evidence type="ECO:0000313" key="5">
    <source>
        <dbReference type="EMBL" id="CAH1801806.1"/>
    </source>
</evidence>
<dbReference type="SUPFAM" id="SSF90112">
    <property type="entry name" value="Neurotransmitter-gated ion-channel transmembrane pore"/>
    <property type="match status" value="1"/>
</dbReference>
<dbReference type="PANTHER" id="PTHR18945">
    <property type="entry name" value="NEUROTRANSMITTER GATED ION CHANNEL"/>
    <property type="match status" value="1"/>
</dbReference>
<protein>
    <submittedName>
        <fullName evidence="5">Uncharacterized protein</fullName>
    </submittedName>
</protein>
<dbReference type="Proteomes" id="UP000749559">
    <property type="component" value="Unassembled WGS sequence"/>
</dbReference>
<dbReference type="Gene3D" id="1.20.58.390">
    <property type="entry name" value="Neurotransmitter-gated ion-channel transmembrane domain"/>
    <property type="match status" value="1"/>
</dbReference>
<dbReference type="GO" id="GO:0005230">
    <property type="term" value="F:extracellular ligand-gated monoatomic ion channel activity"/>
    <property type="evidence" value="ECO:0007669"/>
    <property type="project" value="InterPro"/>
</dbReference>
<reference evidence="5" key="1">
    <citation type="submission" date="2022-03" db="EMBL/GenBank/DDBJ databases">
        <authorList>
            <person name="Martin C."/>
        </authorList>
    </citation>
    <scope>NUCLEOTIDE SEQUENCE</scope>
</reference>
<comment type="caution">
    <text evidence="5">The sequence shown here is derived from an EMBL/GenBank/DDBJ whole genome shotgun (WGS) entry which is preliminary data.</text>
</comment>